<reference evidence="1" key="1">
    <citation type="journal article" date="2014" name="Front. Microbiol.">
        <title>High frequency of phylogenetically diverse reductive dehalogenase-homologous genes in deep subseafloor sedimentary metagenomes.</title>
        <authorList>
            <person name="Kawai M."/>
            <person name="Futagami T."/>
            <person name="Toyoda A."/>
            <person name="Takaki Y."/>
            <person name="Nishi S."/>
            <person name="Hori S."/>
            <person name="Arai W."/>
            <person name="Tsubouchi T."/>
            <person name="Morono Y."/>
            <person name="Uchiyama I."/>
            <person name="Ito T."/>
            <person name="Fujiyama A."/>
            <person name="Inagaki F."/>
            <person name="Takami H."/>
        </authorList>
    </citation>
    <scope>NUCLEOTIDE SEQUENCE</scope>
    <source>
        <strain evidence="1">Expedition CK06-06</strain>
    </source>
</reference>
<organism evidence="1">
    <name type="scientific">marine sediment metagenome</name>
    <dbReference type="NCBI Taxonomy" id="412755"/>
    <lineage>
        <taxon>unclassified sequences</taxon>
        <taxon>metagenomes</taxon>
        <taxon>ecological metagenomes</taxon>
    </lineage>
</organism>
<dbReference type="EMBL" id="BARS01024580">
    <property type="protein sequence ID" value="GAG09586.1"/>
    <property type="molecule type" value="Genomic_DNA"/>
</dbReference>
<protein>
    <recommendedName>
        <fullName evidence="2">ASPIC/UnbV domain-containing protein</fullName>
    </recommendedName>
</protein>
<dbReference type="SUPFAM" id="SSF69318">
    <property type="entry name" value="Integrin alpha N-terminal domain"/>
    <property type="match status" value="1"/>
</dbReference>
<sequence>MDVLEAIERRRSVRVYPDKPSGRGFGFGDINGNGWLDIVAPEKEGLYLFENLRRK</sequence>
<evidence type="ECO:0008006" key="2">
    <source>
        <dbReference type="Google" id="ProtNLM"/>
    </source>
</evidence>
<accession>X0WA99</accession>
<proteinExistence type="predicted"/>
<dbReference type="AlphaFoldDB" id="X0WA99"/>
<dbReference type="InterPro" id="IPR028994">
    <property type="entry name" value="Integrin_alpha_N"/>
</dbReference>
<gene>
    <name evidence="1" type="ORF">S01H1_39013</name>
</gene>
<comment type="caution">
    <text evidence="1">The sequence shown here is derived from an EMBL/GenBank/DDBJ whole genome shotgun (WGS) entry which is preliminary data.</text>
</comment>
<name>X0WA99_9ZZZZ</name>
<evidence type="ECO:0000313" key="1">
    <source>
        <dbReference type="EMBL" id="GAG09586.1"/>
    </source>
</evidence>